<dbReference type="GO" id="GO:0042054">
    <property type="term" value="F:histone methyltransferase activity"/>
    <property type="evidence" value="ECO:0007669"/>
    <property type="project" value="InterPro"/>
</dbReference>
<dbReference type="InterPro" id="IPR051357">
    <property type="entry name" value="H3K9_HMTase_SUVAR3-9"/>
</dbReference>
<dbReference type="SMART" id="SM00466">
    <property type="entry name" value="SRA"/>
    <property type="match status" value="1"/>
</dbReference>
<comment type="subcellular location">
    <subcellularLocation>
        <location evidence="1">Chromosome</location>
    </subcellularLocation>
    <subcellularLocation>
        <location evidence="4">Nucleus</location>
    </subcellularLocation>
</comment>
<feature type="compositionally biased region" description="Low complexity" evidence="5">
    <location>
        <begin position="40"/>
        <end position="56"/>
    </location>
</feature>
<dbReference type="Gene3D" id="2.170.270.10">
    <property type="entry name" value="SET domain"/>
    <property type="match status" value="1"/>
</dbReference>
<reference evidence="8 9" key="1">
    <citation type="journal article" date="2024" name="Nat. Commun.">
        <title>Phylogenomics reveals the evolutionary origins of lichenization in chlorophyte algae.</title>
        <authorList>
            <person name="Puginier C."/>
            <person name="Libourel C."/>
            <person name="Otte J."/>
            <person name="Skaloud P."/>
            <person name="Haon M."/>
            <person name="Grisel S."/>
            <person name="Petersen M."/>
            <person name="Berrin J.G."/>
            <person name="Delaux P.M."/>
            <person name="Dal Grande F."/>
            <person name="Keller J."/>
        </authorList>
    </citation>
    <scope>NUCLEOTIDE SEQUENCE [LARGE SCALE GENOMIC DNA]</scope>
    <source>
        <strain evidence="8 9">SAG 2036</strain>
    </source>
</reference>
<dbReference type="Gene3D" id="2.30.280.10">
    <property type="entry name" value="SRA-YDG"/>
    <property type="match status" value="1"/>
</dbReference>
<evidence type="ECO:0000256" key="2">
    <source>
        <dbReference type="ARBA" id="ARBA00022454"/>
    </source>
</evidence>
<dbReference type="PROSITE" id="PS50280">
    <property type="entry name" value="SET"/>
    <property type="match status" value="1"/>
</dbReference>
<dbReference type="GO" id="GO:0003690">
    <property type="term" value="F:double-stranded DNA binding"/>
    <property type="evidence" value="ECO:0007669"/>
    <property type="project" value="TreeGrafter"/>
</dbReference>
<keyword evidence="2" id="KW-0158">Chromosome</keyword>
<evidence type="ECO:0000256" key="1">
    <source>
        <dbReference type="ARBA" id="ARBA00004286"/>
    </source>
</evidence>
<gene>
    <name evidence="8" type="ORF">WJX73_005432</name>
</gene>
<accession>A0AAW1PIU3</accession>
<keyword evidence="9" id="KW-1185">Reference proteome</keyword>
<evidence type="ECO:0000256" key="5">
    <source>
        <dbReference type="SAM" id="MobiDB-lite"/>
    </source>
</evidence>
<dbReference type="PROSITE" id="PS51015">
    <property type="entry name" value="YDG"/>
    <property type="match status" value="1"/>
</dbReference>
<dbReference type="InterPro" id="IPR015947">
    <property type="entry name" value="PUA-like_sf"/>
</dbReference>
<dbReference type="Pfam" id="PF00856">
    <property type="entry name" value="SET"/>
    <property type="match status" value="1"/>
</dbReference>
<dbReference type="SUPFAM" id="SSF88697">
    <property type="entry name" value="PUA domain-like"/>
    <property type="match status" value="1"/>
</dbReference>
<evidence type="ECO:0000313" key="9">
    <source>
        <dbReference type="Proteomes" id="UP001465755"/>
    </source>
</evidence>
<dbReference type="SUPFAM" id="SSF82199">
    <property type="entry name" value="SET domain"/>
    <property type="match status" value="1"/>
</dbReference>
<dbReference type="Pfam" id="PF02182">
    <property type="entry name" value="SAD_SRA"/>
    <property type="match status" value="1"/>
</dbReference>
<name>A0AAW1PIU3_9CHLO</name>
<dbReference type="InterPro" id="IPR036987">
    <property type="entry name" value="SRA-YDG_sf"/>
</dbReference>
<evidence type="ECO:0000259" key="6">
    <source>
        <dbReference type="PROSITE" id="PS50280"/>
    </source>
</evidence>
<dbReference type="AlphaFoldDB" id="A0AAW1PIU3"/>
<dbReference type="InterPro" id="IPR046341">
    <property type="entry name" value="SET_dom_sf"/>
</dbReference>
<organism evidence="8 9">
    <name type="scientific">Symbiochloris irregularis</name>
    <dbReference type="NCBI Taxonomy" id="706552"/>
    <lineage>
        <taxon>Eukaryota</taxon>
        <taxon>Viridiplantae</taxon>
        <taxon>Chlorophyta</taxon>
        <taxon>core chlorophytes</taxon>
        <taxon>Trebouxiophyceae</taxon>
        <taxon>Trebouxiales</taxon>
        <taxon>Trebouxiaceae</taxon>
        <taxon>Symbiochloris</taxon>
    </lineage>
</organism>
<protein>
    <submittedName>
        <fullName evidence="8">Uncharacterized protein</fullName>
    </submittedName>
</protein>
<feature type="compositionally biased region" description="Basic and acidic residues" evidence="5">
    <location>
        <begin position="160"/>
        <end position="184"/>
    </location>
</feature>
<dbReference type="InterPro" id="IPR007728">
    <property type="entry name" value="Pre-SET_dom"/>
</dbReference>
<feature type="domain" description="SET" evidence="6">
    <location>
        <begin position="530"/>
        <end position="664"/>
    </location>
</feature>
<dbReference type="InterPro" id="IPR001214">
    <property type="entry name" value="SET_dom"/>
</dbReference>
<dbReference type="SMART" id="SM00317">
    <property type="entry name" value="SET"/>
    <property type="match status" value="1"/>
</dbReference>
<evidence type="ECO:0000256" key="4">
    <source>
        <dbReference type="PROSITE-ProRule" id="PRU00358"/>
    </source>
</evidence>
<evidence type="ECO:0000313" key="8">
    <source>
        <dbReference type="EMBL" id="KAK9809778.1"/>
    </source>
</evidence>
<dbReference type="GO" id="GO:0005694">
    <property type="term" value="C:chromosome"/>
    <property type="evidence" value="ECO:0007669"/>
    <property type="project" value="UniProtKB-SubCell"/>
</dbReference>
<dbReference type="GO" id="GO:0008270">
    <property type="term" value="F:zinc ion binding"/>
    <property type="evidence" value="ECO:0007669"/>
    <property type="project" value="InterPro"/>
</dbReference>
<dbReference type="InterPro" id="IPR003105">
    <property type="entry name" value="SRA_YDG"/>
</dbReference>
<keyword evidence="3 4" id="KW-0539">Nucleus</keyword>
<dbReference type="SMART" id="SM00468">
    <property type="entry name" value="PreSET"/>
    <property type="match status" value="1"/>
</dbReference>
<dbReference type="GO" id="GO:0005634">
    <property type="term" value="C:nucleus"/>
    <property type="evidence" value="ECO:0007669"/>
    <property type="project" value="UniProtKB-SubCell"/>
</dbReference>
<dbReference type="Proteomes" id="UP001465755">
    <property type="component" value="Unassembled WGS sequence"/>
</dbReference>
<evidence type="ECO:0000259" key="7">
    <source>
        <dbReference type="PROSITE" id="PS51015"/>
    </source>
</evidence>
<feature type="region of interest" description="Disordered" evidence="5">
    <location>
        <begin position="160"/>
        <end position="192"/>
    </location>
</feature>
<dbReference type="PANTHER" id="PTHR45660:SF89">
    <property type="entry name" value="HISTONE-LYSINE N-METHYLTRANSFERASE SUVR3"/>
    <property type="match status" value="1"/>
</dbReference>
<feature type="region of interest" description="Disordered" evidence="5">
    <location>
        <begin position="25"/>
        <end position="74"/>
    </location>
</feature>
<proteinExistence type="predicted"/>
<feature type="domain" description="YDG" evidence="7">
    <location>
        <begin position="214"/>
        <end position="368"/>
    </location>
</feature>
<sequence>MASVQAPASPIKTAAGAQQAASAYVPEALPSRKRQKKSVPSKADSAAPDSAAAEAVQQKERKKRERLVMPVPPKPMTEKEIAAAEHHKQLAPAGLPVKHVKGREVYRKFKDEGLDVEWRLGDHDKDAIKRCDKMSREFYTHVRKAKVTEKVRVDAIKADRAAKAKEAKPAEDGEQGEKKREKQPSARPDMVGYTNFMDERAVDGKRPERPKALGHVPGIQITRRFFLRTEMMALGCHGQLQGGIDTAPLPKSVAKETGCSNVCCAIINSGGYKDDTDEGSRILYTGSGANDGLGNKEQIENQKLTRGNLALVANVYFGIPVRVFRKFDEPAGGEYDSHYVYDGLYHVEAWHEVTGKKGFIIYQYTLVRVKDQGELLSKQVAFCRSTMGLNAAKRTQMRADTAKVVCKDVSRGCEKLPIMCVNDVDDEPYPAVTIPGEPAKPGCMQYTTGYQLGRGVKAPADRVPNKAVKPHTYVAQLNNGSLPYFEVSAKGKMQVKLGRVRHLVHECGPWTGCPLGINCPQAISQQGLSFRLEMFRTPGGERGWGLRTMETIPEFRFVMRYSGVVQHREATEGSESHYLFDIGKRSDLDCNDREFPDGDPDHETKYTVDADQMGNVTRYINHSCQPNLFIQPVQAAGSDPFLVTLCFFASRNIGAYEELTFDYGSGFLETMDHCSCGSAVCSKP</sequence>
<evidence type="ECO:0000256" key="3">
    <source>
        <dbReference type="ARBA" id="ARBA00023242"/>
    </source>
</evidence>
<dbReference type="EMBL" id="JALJOQ010000016">
    <property type="protein sequence ID" value="KAK9809778.1"/>
    <property type="molecule type" value="Genomic_DNA"/>
</dbReference>
<comment type="caution">
    <text evidence="8">The sequence shown here is derived from an EMBL/GenBank/DDBJ whole genome shotgun (WGS) entry which is preliminary data.</text>
</comment>
<dbReference type="PANTHER" id="PTHR45660">
    <property type="entry name" value="HISTONE-LYSINE N-METHYLTRANSFERASE SETMAR"/>
    <property type="match status" value="1"/>
</dbReference>